<dbReference type="AlphaFoldDB" id="A0A2Y8ZUW8"/>
<feature type="region of interest" description="Disordered" evidence="1">
    <location>
        <begin position="61"/>
        <end position="116"/>
    </location>
</feature>
<sequence length="359" mass="37250">MSVELEELFHDLDPAAPTMSVSADSVVASGQRKVRRRRALWGAGTGALAAAAAVAIAVGTALPDSSSPSPMPAHSSTPPLGQFFQRDGDDAGLPRDEVTSTPMGKADGKPATPSTTYQVYRKDGVLRIRRIDKTGSVDLPEVAQYKDGGSATNDRDQTVIVRPVPADTDTADLWIDPRSDYSMLGGAGVVLPDGTPAAVFWTGQRIDAAKYVGYASWWTTAGTLHASNGATATLVPLTTTAGSATTFWSFESLGTCGVRVLTKGGTNGGTNDVAADGVCATTITGGAPAHQVVAILAPGPVTKVTTTATTGGAAPALHTTPVGDGHVLMWLDTTEVDHLPFREISWTSPDGKRLTWPQQ</sequence>
<gene>
    <name evidence="3" type="ORF">SAMN04489750_2647</name>
</gene>
<evidence type="ECO:0000256" key="1">
    <source>
        <dbReference type="SAM" id="MobiDB-lite"/>
    </source>
</evidence>
<name>A0A2Y8ZUW8_9MICO</name>
<reference evidence="4" key="1">
    <citation type="submission" date="2016-10" db="EMBL/GenBank/DDBJ databases">
        <authorList>
            <person name="Varghese N."/>
            <person name="Submissions S."/>
        </authorList>
    </citation>
    <scope>NUCLEOTIDE SEQUENCE [LARGE SCALE GENOMIC DNA]</scope>
    <source>
        <strain evidence="4">DSM 22951</strain>
    </source>
</reference>
<evidence type="ECO:0000313" key="4">
    <source>
        <dbReference type="Proteomes" id="UP000250028"/>
    </source>
</evidence>
<dbReference type="RefSeq" id="WP_109686472.1">
    <property type="nucleotide sequence ID" value="NZ_QGDN01000001.1"/>
</dbReference>
<keyword evidence="2" id="KW-0472">Membrane</keyword>
<evidence type="ECO:0000313" key="3">
    <source>
        <dbReference type="EMBL" id="SSA35296.1"/>
    </source>
</evidence>
<evidence type="ECO:0000256" key="2">
    <source>
        <dbReference type="SAM" id="Phobius"/>
    </source>
</evidence>
<accession>A0A2Y8ZUW8</accession>
<dbReference type="EMBL" id="UESZ01000001">
    <property type="protein sequence ID" value="SSA35296.1"/>
    <property type="molecule type" value="Genomic_DNA"/>
</dbReference>
<dbReference type="Proteomes" id="UP000250028">
    <property type="component" value="Unassembled WGS sequence"/>
</dbReference>
<keyword evidence="4" id="KW-1185">Reference proteome</keyword>
<keyword evidence="2" id="KW-1133">Transmembrane helix</keyword>
<protein>
    <submittedName>
        <fullName evidence="3">Uncharacterized protein</fullName>
    </submittedName>
</protein>
<feature type="compositionally biased region" description="Low complexity" evidence="1">
    <location>
        <begin position="61"/>
        <end position="79"/>
    </location>
</feature>
<feature type="transmembrane region" description="Helical" evidence="2">
    <location>
        <begin position="39"/>
        <end position="62"/>
    </location>
</feature>
<feature type="compositionally biased region" description="Basic and acidic residues" evidence="1">
    <location>
        <begin position="86"/>
        <end position="98"/>
    </location>
</feature>
<keyword evidence="2" id="KW-0812">Transmembrane</keyword>
<proteinExistence type="predicted"/>
<organism evidence="3 4">
    <name type="scientific">Branchiibius hedensis</name>
    <dbReference type="NCBI Taxonomy" id="672460"/>
    <lineage>
        <taxon>Bacteria</taxon>
        <taxon>Bacillati</taxon>
        <taxon>Actinomycetota</taxon>
        <taxon>Actinomycetes</taxon>
        <taxon>Micrococcales</taxon>
        <taxon>Dermacoccaceae</taxon>
        <taxon>Branchiibius</taxon>
    </lineage>
</organism>